<name>A0A2L2THA1_9HYPO</name>
<keyword evidence="3" id="KW-1185">Reference proteome</keyword>
<dbReference type="EMBL" id="LN649229">
    <property type="protein sequence ID" value="CEI67393.1"/>
    <property type="molecule type" value="Genomic_DNA"/>
</dbReference>
<dbReference type="Proteomes" id="UP000245910">
    <property type="component" value="Chromosome I"/>
</dbReference>
<feature type="transmembrane region" description="Helical" evidence="1">
    <location>
        <begin position="41"/>
        <end position="60"/>
    </location>
</feature>
<keyword evidence="1" id="KW-1133">Transmembrane helix</keyword>
<evidence type="ECO:0000313" key="2">
    <source>
        <dbReference type="EMBL" id="CEI67393.1"/>
    </source>
</evidence>
<sequence length="106" mass="11665">MKGTTQASDNGGSLTQTQAAVSVQLVPENLQTSKSVMNIEAIIGIVAVVVAIPPTGYIIYKWYNKRQRNASSLEYGNTVDYVGTHRPESQMFVLMTERQVTFGLRV</sequence>
<evidence type="ECO:0000256" key="1">
    <source>
        <dbReference type="SAM" id="Phobius"/>
    </source>
</evidence>
<reference evidence="3" key="1">
    <citation type="submission" date="2014-10" db="EMBL/GenBank/DDBJ databases">
        <authorList>
            <person name="King R."/>
        </authorList>
    </citation>
    <scope>NUCLEOTIDE SEQUENCE [LARGE SCALE GENOMIC DNA]</scope>
    <source>
        <strain evidence="3">A3/5</strain>
    </source>
</reference>
<proteinExistence type="predicted"/>
<keyword evidence="1" id="KW-0812">Transmembrane</keyword>
<protein>
    <submittedName>
        <fullName evidence="2">Uncharacterized protein</fullName>
    </submittedName>
</protein>
<evidence type="ECO:0000313" key="3">
    <source>
        <dbReference type="Proteomes" id="UP000245910"/>
    </source>
</evidence>
<organism evidence="2 3">
    <name type="scientific">Fusarium venenatum</name>
    <dbReference type="NCBI Taxonomy" id="56646"/>
    <lineage>
        <taxon>Eukaryota</taxon>
        <taxon>Fungi</taxon>
        <taxon>Dikarya</taxon>
        <taxon>Ascomycota</taxon>
        <taxon>Pezizomycotina</taxon>
        <taxon>Sordariomycetes</taxon>
        <taxon>Hypocreomycetidae</taxon>
        <taxon>Hypocreales</taxon>
        <taxon>Nectriaceae</taxon>
        <taxon>Fusarium</taxon>
    </lineage>
</organism>
<dbReference type="AlphaFoldDB" id="A0A2L2THA1"/>
<keyword evidence="1" id="KW-0472">Membrane</keyword>
<accession>A0A2L2THA1</accession>